<evidence type="ECO:0000256" key="4">
    <source>
        <dbReference type="ARBA" id="ARBA00022827"/>
    </source>
</evidence>
<keyword evidence="5" id="KW-0560">Oxidoreductase</keyword>
<dbReference type="PIRSF" id="PIRSF000168">
    <property type="entry name" value="Acyl-CoA_oxidase"/>
    <property type="match status" value="1"/>
</dbReference>
<dbReference type="InterPro" id="IPR036250">
    <property type="entry name" value="AcylCo_DH-like_C"/>
</dbReference>
<keyword evidence="11" id="KW-1185">Reference proteome</keyword>
<evidence type="ECO:0000256" key="3">
    <source>
        <dbReference type="ARBA" id="ARBA00022630"/>
    </source>
</evidence>
<dbReference type="InterPro" id="IPR037069">
    <property type="entry name" value="AcylCoA_DH/ox_N_sf"/>
</dbReference>
<evidence type="ECO:0000259" key="7">
    <source>
        <dbReference type="Pfam" id="PF02770"/>
    </source>
</evidence>
<evidence type="ECO:0000259" key="8">
    <source>
        <dbReference type="Pfam" id="PF02771"/>
    </source>
</evidence>
<dbReference type="SUPFAM" id="SSF47203">
    <property type="entry name" value="Acyl-CoA dehydrogenase C-terminal domain-like"/>
    <property type="match status" value="2"/>
</dbReference>
<comment type="cofactor">
    <cofactor evidence="1">
        <name>FAD</name>
        <dbReference type="ChEBI" id="CHEBI:57692"/>
    </cofactor>
</comment>
<feature type="domain" description="Acyl-CoA oxidase C-alpha1" evidence="9">
    <location>
        <begin position="320"/>
        <end position="479"/>
    </location>
</feature>
<dbReference type="Pfam" id="PF22924">
    <property type="entry name" value="ACOX_C_alpha1"/>
    <property type="match status" value="1"/>
</dbReference>
<accession>A0ABS2TC62</accession>
<dbReference type="Pfam" id="PF02771">
    <property type="entry name" value="Acyl-CoA_dh_N"/>
    <property type="match status" value="1"/>
</dbReference>
<feature type="domain" description="Acyl-CoA dehydrogenase/oxidase N-terminal" evidence="8">
    <location>
        <begin position="87"/>
        <end position="170"/>
    </location>
</feature>
<keyword evidence="3" id="KW-0285">Flavoprotein</keyword>
<evidence type="ECO:0000256" key="1">
    <source>
        <dbReference type="ARBA" id="ARBA00001974"/>
    </source>
</evidence>
<dbReference type="InterPro" id="IPR055060">
    <property type="entry name" value="ACOX_C_alpha1"/>
</dbReference>
<evidence type="ECO:0000256" key="2">
    <source>
        <dbReference type="ARBA" id="ARBA00006288"/>
    </source>
</evidence>
<evidence type="ECO:0000259" key="6">
    <source>
        <dbReference type="Pfam" id="PF01756"/>
    </source>
</evidence>
<dbReference type="InterPro" id="IPR013786">
    <property type="entry name" value="AcylCoA_DH/ox_N"/>
</dbReference>
<evidence type="ECO:0000256" key="5">
    <source>
        <dbReference type="ARBA" id="ARBA00023002"/>
    </source>
</evidence>
<evidence type="ECO:0000313" key="11">
    <source>
        <dbReference type="Proteomes" id="UP000705983"/>
    </source>
</evidence>
<dbReference type="InterPro" id="IPR002655">
    <property type="entry name" value="Acyl-CoA_oxidase_C"/>
</dbReference>
<dbReference type="RefSeq" id="WP_187995850.1">
    <property type="nucleotide sequence ID" value="NZ_JACEXG010000001.1"/>
</dbReference>
<dbReference type="InterPro" id="IPR012258">
    <property type="entry name" value="Acyl-CoA_oxidase"/>
</dbReference>
<dbReference type="Proteomes" id="UP000705983">
    <property type="component" value="Unassembled WGS sequence"/>
</dbReference>
<name>A0ABS2TC62_9ACTO</name>
<dbReference type="SUPFAM" id="SSF56645">
    <property type="entry name" value="Acyl-CoA dehydrogenase NM domain-like"/>
    <property type="match status" value="1"/>
</dbReference>
<dbReference type="Pfam" id="PF02770">
    <property type="entry name" value="Acyl-CoA_dh_M"/>
    <property type="match status" value="1"/>
</dbReference>
<comment type="similarity">
    <text evidence="2">Belongs to the acyl-CoA oxidase family.</text>
</comment>
<dbReference type="PANTHER" id="PTHR10909">
    <property type="entry name" value="ELECTRON TRANSPORT OXIDOREDUCTASE"/>
    <property type="match status" value="1"/>
</dbReference>
<evidence type="ECO:0000259" key="9">
    <source>
        <dbReference type="Pfam" id="PF22924"/>
    </source>
</evidence>
<protein>
    <submittedName>
        <fullName evidence="10">Acyl-CoA dehydrogenase family protein</fullName>
    </submittedName>
</protein>
<dbReference type="EMBL" id="JAFFJS010000001">
    <property type="protein sequence ID" value="MBM9432229.1"/>
    <property type="molecule type" value="Genomic_DNA"/>
</dbReference>
<dbReference type="InterPro" id="IPR046373">
    <property type="entry name" value="Acyl-CoA_Oxase/DH_mid-dom_sf"/>
</dbReference>
<dbReference type="InterPro" id="IPR009100">
    <property type="entry name" value="AcylCoA_DH/oxidase_NM_dom_sf"/>
</dbReference>
<dbReference type="Gene3D" id="1.20.140.10">
    <property type="entry name" value="Butyryl-CoA Dehydrogenase, subunit A, domain 3"/>
    <property type="match status" value="2"/>
</dbReference>
<dbReference type="InterPro" id="IPR006091">
    <property type="entry name" value="Acyl-CoA_Oxase/DH_mid-dom"/>
</dbReference>
<feature type="domain" description="Acyl-CoA oxidase/dehydrogenase middle" evidence="7">
    <location>
        <begin position="177"/>
        <end position="284"/>
    </location>
</feature>
<gene>
    <name evidence="10" type="ORF">JVW63_00675</name>
</gene>
<dbReference type="Gene3D" id="2.40.110.10">
    <property type="entry name" value="Butyryl-CoA Dehydrogenase, subunit A, domain 2"/>
    <property type="match status" value="1"/>
</dbReference>
<comment type="caution">
    <text evidence="10">The sequence shown here is derived from an EMBL/GenBank/DDBJ whole genome shotgun (WGS) entry which is preliminary data.</text>
</comment>
<proteinExistence type="inferred from homology"/>
<evidence type="ECO:0000313" key="10">
    <source>
        <dbReference type="EMBL" id="MBM9432229.1"/>
    </source>
</evidence>
<feature type="domain" description="Acyl-CoA oxidase C-terminal" evidence="6">
    <location>
        <begin position="534"/>
        <end position="677"/>
    </location>
</feature>
<dbReference type="Pfam" id="PF01756">
    <property type="entry name" value="ACOX"/>
    <property type="match status" value="1"/>
</dbReference>
<reference evidence="11" key="1">
    <citation type="submission" date="2021-02" db="EMBL/GenBank/DDBJ databases">
        <title>Leucobacter sp. CX169.</title>
        <authorList>
            <person name="Cheng Y."/>
        </authorList>
    </citation>
    <scope>NUCLEOTIDE SEQUENCE [LARGE SCALE GENOMIC DNA]</scope>
    <source>
        <strain evidence="11">JY899</strain>
    </source>
</reference>
<dbReference type="Gene3D" id="1.10.540.10">
    <property type="entry name" value="Acyl-CoA dehydrogenase/oxidase, N-terminal domain"/>
    <property type="match status" value="1"/>
</dbReference>
<organism evidence="10 11">
    <name type="scientific">Flaviflexus equikiangi</name>
    <dbReference type="NCBI Taxonomy" id="2758573"/>
    <lineage>
        <taxon>Bacteria</taxon>
        <taxon>Bacillati</taxon>
        <taxon>Actinomycetota</taxon>
        <taxon>Actinomycetes</taxon>
        <taxon>Actinomycetales</taxon>
        <taxon>Actinomycetaceae</taxon>
        <taxon>Flaviflexus</taxon>
    </lineage>
</organism>
<keyword evidence="4" id="KW-0274">FAD</keyword>
<sequence length="721" mass="79185">MTTTLPPVPSGAPSDSAAFAAHSAGPIAANESSGPPAESHLHVDDAHHIDVKGLTKILDGRWAEMRAWGRQISADPAFARPMDVSKEEHRAMTLERLKELAKRNWSAQMLPESLGGDNDPGGNLAAFEELVAADPSLQIKAGVQFGLFASAILHLGTEEHHRKWLAKTMSLELPGIYAMTEIGHGSDVSAVGTTALYDADTEEFIIHTPFRAATKDYLGNAALHGHAAVVFAQLISKGVNHGVHCFFVPIRENGEVLPGISIEDDGQKGGLNGIDNGRIAFDHVRVPRTNLLNRYGDVAPDGTYTSPIASPGRRFFTMLTTLVQGRVSLSGAAINAAELALGIAITYGSQRRQFADFTGINEVVLLDYQLHQRRLFPLLARTYAAAFAQENLLHAFHEVFSGENDTDENREDLETLAAALKPNSTWLALDAIQTSREACGGAGYMAENRLVGLHDDLDIYATFEGDNHILLQLVGKRLLGEYANSLKGMDAGDVTKFITSRAETISARHTPWRRLLQSASDLGSVRRTAASLRDPDLQLELISTRAESMVEELSLNLRQAPNMPKEKAAALVNSHQVELIETAKAHIDVILLTAFNEGLAKVEDEATRAVLVRLRDLFALTTIERELSWYLMNGHLSLGRARTLSDYIARLLTKIRPHALDLVAAFGYTQEHWRAPISSGLERERQVQAAEYYRHHRASNNAPIDEKVLYKRNLETKKRMK</sequence>